<proteinExistence type="evidence at transcript level"/>
<feature type="signal peptide" evidence="1">
    <location>
        <begin position="1"/>
        <end position="28"/>
    </location>
</feature>
<reference evidence="2" key="1">
    <citation type="journal article" date="2011" name="BMC Genomics">
        <title>A further insight into the sialome of the tropical bont tick, Amblyomma variegatum.</title>
        <authorList>
            <person name="Ribeiro J.M."/>
            <person name="Anderson J.M."/>
            <person name="Manoukis N.C."/>
            <person name="Meng Z."/>
            <person name="Francishetti I.M."/>
        </authorList>
    </citation>
    <scope>NUCLEOTIDE SEQUENCE</scope>
    <source>
        <strain evidence="2">Amb_var-1057</strain>
        <tissue evidence="2">Salivary gland</tissue>
    </source>
</reference>
<keyword evidence="1" id="KW-0732">Signal</keyword>
<dbReference type="AlphaFoldDB" id="F0J9S3"/>
<name>F0J9S3_AMBVA</name>
<dbReference type="EMBL" id="BK007624">
    <property type="protein sequence ID" value="DAA34600.1"/>
    <property type="molecule type" value="mRNA"/>
</dbReference>
<evidence type="ECO:0000256" key="1">
    <source>
        <dbReference type="SAM" id="SignalP"/>
    </source>
</evidence>
<protein>
    <submittedName>
        <fullName evidence="2">Hypothetical secreted peptide 1057</fullName>
    </submittedName>
</protein>
<evidence type="ECO:0000313" key="2">
    <source>
        <dbReference type="EMBL" id="DAA34600.1"/>
    </source>
</evidence>
<sequence>MLRTRTTKAVGSACQIVLLVLLLVRSNGRICYIQQPTNTRPRNFFCPHFKLHDKLVFHKPNK</sequence>
<organism evidence="2">
    <name type="scientific">Amblyomma variegatum</name>
    <name type="common">Tropical bont tick</name>
    <dbReference type="NCBI Taxonomy" id="34610"/>
    <lineage>
        <taxon>Eukaryota</taxon>
        <taxon>Metazoa</taxon>
        <taxon>Ecdysozoa</taxon>
        <taxon>Arthropoda</taxon>
        <taxon>Chelicerata</taxon>
        <taxon>Arachnida</taxon>
        <taxon>Acari</taxon>
        <taxon>Parasitiformes</taxon>
        <taxon>Ixodida</taxon>
        <taxon>Ixodoidea</taxon>
        <taxon>Ixodidae</taxon>
        <taxon>Amblyomminae</taxon>
        <taxon>Amblyomma</taxon>
    </lineage>
</organism>
<feature type="chain" id="PRO_5003250781" evidence="1">
    <location>
        <begin position="29"/>
        <end position="62"/>
    </location>
</feature>
<accession>F0J9S3</accession>